<dbReference type="InterPro" id="IPR000843">
    <property type="entry name" value="HTH_LacI"/>
</dbReference>
<keyword evidence="3" id="KW-0804">Transcription</keyword>
<dbReference type="SMART" id="SM00354">
    <property type="entry name" value="HTH_LACI"/>
    <property type="match status" value="1"/>
</dbReference>
<accession>A0A3Q8S838</accession>
<dbReference type="Pfam" id="PF13377">
    <property type="entry name" value="Peripla_BP_3"/>
    <property type="match status" value="1"/>
</dbReference>
<keyword evidence="6" id="KW-1185">Reference proteome</keyword>
<evidence type="ECO:0000259" key="4">
    <source>
        <dbReference type="PROSITE" id="PS50932"/>
    </source>
</evidence>
<dbReference type="Pfam" id="PF00356">
    <property type="entry name" value="LacI"/>
    <property type="match status" value="1"/>
</dbReference>
<dbReference type="Gene3D" id="3.40.50.2300">
    <property type="match status" value="2"/>
</dbReference>
<keyword evidence="1" id="KW-0805">Transcription regulation</keyword>
<protein>
    <submittedName>
        <fullName evidence="5">LacI family DNA-binding transcriptional regulator</fullName>
    </submittedName>
</protein>
<evidence type="ECO:0000313" key="5">
    <source>
        <dbReference type="EMBL" id="AZK44504.1"/>
    </source>
</evidence>
<feature type="domain" description="HTH lacI-type" evidence="4">
    <location>
        <begin position="4"/>
        <end position="58"/>
    </location>
</feature>
<dbReference type="FunFam" id="1.10.260.40:FF:000002">
    <property type="entry name" value="HTH-type transcriptional repressor PurR"/>
    <property type="match status" value="1"/>
</dbReference>
<name>A0A3Q8S838_9FIRM</name>
<dbReference type="Gene3D" id="1.10.260.40">
    <property type="entry name" value="lambda repressor-like DNA-binding domains"/>
    <property type="match status" value="1"/>
</dbReference>
<dbReference type="EMBL" id="CP034234">
    <property type="protein sequence ID" value="AZK44504.1"/>
    <property type="molecule type" value="Genomic_DNA"/>
</dbReference>
<gene>
    <name evidence="5" type="ORF">EEI45_06995</name>
</gene>
<proteinExistence type="predicted"/>
<evidence type="ECO:0000256" key="3">
    <source>
        <dbReference type="ARBA" id="ARBA00023163"/>
    </source>
</evidence>
<dbReference type="PROSITE" id="PS00356">
    <property type="entry name" value="HTH_LACI_1"/>
    <property type="match status" value="1"/>
</dbReference>
<evidence type="ECO:0000256" key="2">
    <source>
        <dbReference type="ARBA" id="ARBA00023125"/>
    </source>
</evidence>
<dbReference type="PANTHER" id="PTHR30146:SF150">
    <property type="entry name" value="ARABINOSE METABOLISM TRANSCRIPTIONAL REPRESSOR"/>
    <property type="match status" value="1"/>
</dbReference>
<dbReference type="InterPro" id="IPR028082">
    <property type="entry name" value="Peripla_BP_I"/>
</dbReference>
<dbReference type="CDD" id="cd01392">
    <property type="entry name" value="HTH_LacI"/>
    <property type="match status" value="1"/>
</dbReference>
<dbReference type="PROSITE" id="PS50932">
    <property type="entry name" value="HTH_LACI_2"/>
    <property type="match status" value="1"/>
</dbReference>
<organism evidence="5 6">
    <name type="scientific">Erysipelothrix piscisicarius</name>
    <dbReference type="NCBI Taxonomy" id="2485784"/>
    <lineage>
        <taxon>Bacteria</taxon>
        <taxon>Bacillati</taxon>
        <taxon>Bacillota</taxon>
        <taxon>Erysipelotrichia</taxon>
        <taxon>Erysipelotrichales</taxon>
        <taxon>Erysipelotrichaceae</taxon>
        <taxon>Erysipelothrix</taxon>
    </lineage>
</organism>
<dbReference type="SUPFAM" id="SSF47413">
    <property type="entry name" value="lambda repressor-like DNA-binding domains"/>
    <property type="match status" value="1"/>
</dbReference>
<dbReference type="InterPro" id="IPR046335">
    <property type="entry name" value="LacI/GalR-like_sensor"/>
</dbReference>
<evidence type="ECO:0000256" key="1">
    <source>
        <dbReference type="ARBA" id="ARBA00023015"/>
    </source>
</evidence>
<dbReference type="KEGG" id="eri:EEI45_06995"/>
<dbReference type="PRINTS" id="PR00036">
    <property type="entry name" value="HTHLACI"/>
</dbReference>
<keyword evidence="2 5" id="KW-0238">DNA-binding</keyword>
<dbReference type="RefSeq" id="WP_125164673.1">
    <property type="nucleotide sequence ID" value="NZ_CP034234.1"/>
</dbReference>
<evidence type="ECO:0000313" key="6">
    <source>
        <dbReference type="Proteomes" id="UP000278804"/>
    </source>
</evidence>
<dbReference type="InterPro" id="IPR010982">
    <property type="entry name" value="Lambda_DNA-bd_dom_sf"/>
</dbReference>
<dbReference type="AlphaFoldDB" id="A0A3Q8S838"/>
<dbReference type="PANTHER" id="PTHR30146">
    <property type="entry name" value="LACI-RELATED TRANSCRIPTIONAL REPRESSOR"/>
    <property type="match status" value="1"/>
</dbReference>
<dbReference type="GO" id="GO:0003700">
    <property type="term" value="F:DNA-binding transcription factor activity"/>
    <property type="evidence" value="ECO:0007669"/>
    <property type="project" value="TreeGrafter"/>
</dbReference>
<dbReference type="Proteomes" id="UP000278804">
    <property type="component" value="Chromosome"/>
</dbReference>
<reference evidence="5 6" key="1">
    <citation type="journal article" date="2020" name="Int. J. Syst. Evol. Microbiol.">
        <title>Description of Erysipelothrix piscisicarius sp. nov., an emergent fish pathogen, and assessment of virulence using a tiger barb (Puntigrus tetrazona) infection model.</title>
        <authorList>
            <person name="Pomaranski E.K."/>
            <person name="Griffin M.J."/>
            <person name="Camus A.C."/>
            <person name="Armwood A.R."/>
            <person name="Shelley J."/>
            <person name="Waldbieser G.C."/>
            <person name="LaFrentz B.R."/>
            <person name="Garcia J.C."/>
            <person name="Yanong R."/>
            <person name="Soto E."/>
        </authorList>
    </citation>
    <scope>NUCLEOTIDE SEQUENCE [LARGE SCALE GENOMIC DNA]</scope>
    <source>
        <strain evidence="5 6">15TAL0474</strain>
    </source>
</reference>
<dbReference type="SUPFAM" id="SSF53822">
    <property type="entry name" value="Periplasmic binding protein-like I"/>
    <property type="match status" value="1"/>
</dbReference>
<sequence>MKRVTIYDVAKEAGVSLATVSRVINGLEIVREETRVKVETAIDKLGYKPNAIAQGLALQKTTTIALLVPEASFGYTGQIINGLIDVAKIYKYNIMLHTMTEGIVDIKDVIDDIIKSRVDGVIIYNDKLMENELAELNKYQFPIVIIGNKMSDKQISSVYVDIEKAVYELTMQKMQMDPKNRVAVIQDRKNDFTTNQMVSGVQRAYKELGIDDDGYIEIPVEYRRSYDYFLDHIESMDYNFLIANRDSQAISAMNAAHERNMNIPEDLEIVCLIDTKYNSMVRPRLSSFAIPSYDLGAVAMRVLTKMLNEDEVEDKEIELSYLYTPRQSTKN</sequence>
<dbReference type="GO" id="GO:0000976">
    <property type="term" value="F:transcription cis-regulatory region binding"/>
    <property type="evidence" value="ECO:0007669"/>
    <property type="project" value="TreeGrafter"/>
</dbReference>